<dbReference type="Pfam" id="PF08240">
    <property type="entry name" value="ADH_N"/>
    <property type="match status" value="1"/>
</dbReference>
<evidence type="ECO:0000313" key="9">
    <source>
        <dbReference type="Proteomes" id="UP000469763"/>
    </source>
</evidence>
<evidence type="ECO:0000256" key="1">
    <source>
        <dbReference type="ARBA" id="ARBA00001947"/>
    </source>
</evidence>
<evidence type="ECO:0000256" key="3">
    <source>
        <dbReference type="ARBA" id="ARBA00022833"/>
    </source>
</evidence>
<dbReference type="PANTHER" id="PTHR42813">
    <property type="entry name" value="ZINC-TYPE ALCOHOL DEHYDROGENASE-LIKE"/>
    <property type="match status" value="1"/>
</dbReference>
<evidence type="ECO:0000259" key="6">
    <source>
        <dbReference type="Pfam" id="PF00107"/>
    </source>
</evidence>
<dbReference type="OrthoDB" id="241504at2"/>
<keyword evidence="9" id="KW-1185">Reference proteome</keyword>
<dbReference type="Pfam" id="PF00107">
    <property type="entry name" value="ADH_zinc_N"/>
    <property type="match status" value="1"/>
</dbReference>
<organism evidence="8 9">
    <name type="scientific">Bifidobacterium avesanii</name>
    <dbReference type="NCBI Taxonomy" id="1798157"/>
    <lineage>
        <taxon>Bacteria</taxon>
        <taxon>Bacillati</taxon>
        <taxon>Actinomycetota</taxon>
        <taxon>Actinomycetes</taxon>
        <taxon>Bifidobacteriales</taxon>
        <taxon>Bifidobacteriaceae</taxon>
        <taxon>Bifidobacterium</taxon>
    </lineage>
</organism>
<comment type="cofactor">
    <cofactor evidence="1 5">
        <name>Zn(2+)</name>
        <dbReference type="ChEBI" id="CHEBI:29105"/>
    </cofactor>
</comment>
<name>A0A7K3TKT7_9BIFI</name>
<keyword evidence="2 5" id="KW-0479">Metal-binding</keyword>
<dbReference type="InterPro" id="IPR011032">
    <property type="entry name" value="GroES-like_sf"/>
</dbReference>
<dbReference type="Gene3D" id="3.40.50.720">
    <property type="entry name" value="NAD(P)-binding Rossmann-like Domain"/>
    <property type="match status" value="1"/>
</dbReference>
<accession>A0A7K3TKT7</accession>
<protein>
    <submittedName>
        <fullName evidence="8">Alcohol dehydrogenase catalytic domain-containing protein</fullName>
    </submittedName>
</protein>
<dbReference type="EMBL" id="WHZY01000024">
    <property type="protein sequence ID" value="NEG79349.1"/>
    <property type="molecule type" value="Genomic_DNA"/>
</dbReference>
<dbReference type="InterPro" id="IPR002328">
    <property type="entry name" value="ADH_Zn_CS"/>
</dbReference>
<comment type="similarity">
    <text evidence="5">Belongs to the zinc-containing alcohol dehydrogenase family.</text>
</comment>
<feature type="domain" description="Alcohol dehydrogenase-like N-terminal" evidence="7">
    <location>
        <begin position="25"/>
        <end position="123"/>
    </location>
</feature>
<comment type="caution">
    <text evidence="8">The sequence shown here is derived from an EMBL/GenBank/DDBJ whole genome shotgun (WGS) entry which is preliminary data.</text>
</comment>
<dbReference type="RefSeq" id="WP_152351170.1">
    <property type="nucleotide sequence ID" value="NZ_WBSN01000026.1"/>
</dbReference>
<dbReference type="Gene3D" id="3.90.180.10">
    <property type="entry name" value="Medium-chain alcohol dehydrogenases, catalytic domain"/>
    <property type="match status" value="1"/>
</dbReference>
<keyword evidence="3 5" id="KW-0862">Zinc</keyword>
<dbReference type="AlphaFoldDB" id="A0A7K3TKT7"/>
<dbReference type="GO" id="GO:0016491">
    <property type="term" value="F:oxidoreductase activity"/>
    <property type="evidence" value="ECO:0007669"/>
    <property type="project" value="UniProtKB-KW"/>
</dbReference>
<evidence type="ECO:0000259" key="7">
    <source>
        <dbReference type="Pfam" id="PF08240"/>
    </source>
</evidence>
<sequence>MRAAVYEGERTIRLEDVPDPRIEEPTDAVVRIEQAAVCGSDLWTYRGMGAGPGTRIGHEFVGTVEETGPKVTSVRPGDWVIVPFRYSCGQCRFCRRGLQSSCVRGGFWGRECADAGQGQKARVPFADGTLVRALPDGSRPEESLVPSLLMLSDVFPTGYHAALRAGIKPGDTVVVVGDGAVGVNAVLASRLLGAGRVINAGSSHGDRNALARRFGADEIVTERGEDAVRAVEELTCGRMADAVLECVGTPASFATALRLAAPGATVSYVGLPHGVDVPMAPLFSRNVTITGGICPARAYIPRLLPLVLDGIAKPGDALTGRYSFGDLPRAYEDMDARRTLKALVDVDPRA</sequence>
<reference evidence="8 9" key="1">
    <citation type="submission" date="2019-10" db="EMBL/GenBank/DDBJ databases">
        <title>Bifidobacterium from non-human primates.</title>
        <authorList>
            <person name="Modesto M."/>
        </authorList>
    </citation>
    <scope>NUCLEOTIDE SEQUENCE [LARGE SCALE GENOMIC DNA]</scope>
    <source>
        <strain evidence="8 9">TREC</strain>
    </source>
</reference>
<evidence type="ECO:0000256" key="4">
    <source>
        <dbReference type="ARBA" id="ARBA00023002"/>
    </source>
</evidence>
<proteinExistence type="inferred from homology"/>
<dbReference type="Proteomes" id="UP000469763">
    <property type="component" value="Unassembled WGS sequence"/>
</dbReference>
<dbReference type="SUPFAM" id="SSF50129">
    <property type="entry name" value="GroES-like"/>
    <property type="match status" value="1"/>
</dbReference>
<dbReference type="PANTHER" id="PTHR42813:SF2">
    <property type="entry name" value="DEHYDROGENASE, ZINC-CONTAINING, PUTATIVE (AFU_ORTHOLOGUE AFUA_2G02810)-RELATED"/>
    <property type="match status" value="1"/>
</dbReference>
<gene>
    <name evidence="8" type="ORF">GFD22_10305</name>
</gene>
<evidence type="ECO:0000256" key="5">
    <source>
        <dbReference type="RuleBase" id="RU361277"/>
    </source>
</evidence>
<dbReference type="PROSITE" id="PS00059">
    <property type="entry name" value="ADH_ZINC"/>
    <property type="match status" value="1"/>
</dbReference>
<dbReference type="InterPro" id="IPR036291">
    <property type="entry name" value="NAD(P)-bd_dom_sf"/>
</dbReference>
<keyword evidence="4" id="KW-0560">Oxidoreductase</keyword>
<evidence type="ECO:0000256" key="2">
    <source>
        <dbReference type="ARBA" id="ARBA00022723"/>
    </source>
</evidence>
<evidence type="ECO:0000313" key="8">
    <source>
        <dbReference type="EMBL" id="NEG79349.1"/>
    </source>
</evidence>
<dbReference type="SUPFAM" id="SSF51735">
    <property type="entry name" value="NAD(P)-binding Rossmann-fold domains"/>
    <property type="match status" value="1"/>
</dbReference>
<dbReference type="InterPro" id="IPR013154">
    <property type="entry name" value="ADH-like_N"/>
</dbReference>
<dbReference type="InterPro" id="IPR013149">
    <property type="entry name" value="ADH-like_C"/>
</dbReference>
<dbReference type="GO" id="GO:0008270">
    <property type="term" value="F:zinc ion binding"/>
    <property type="evidence" value="ECO:0007669"/>
    <property type="project" value="InterPro"/>
</dbReference>
<feature type="domain" description="Alcohol dehydrogenase-like C-terminal" evidence="6">
    <location>
        <begin position="180"/>
        <end position="307"/>
    </location>
</feature>